<protein>
    <recommendedName>
        <fullName evidence="3 9">Mediator of RNA polymerase II transcription subunit 8</fullName>
    </recommendedName>
    <alternativeName>
        <fullName evidence="8 9">Mediator complex subunit 8</fullName>
    </alternativeName>
</protein>
<dbReference type="OrthoDB" id="5329317at2759"/>
<feature type="compositionally biased region" description="Basic and acidic residues" evidence="10">
    <location>
        <begin position="154"/>
        <end position="178"/>
    </location>
</feature>
<evidence type="ECO:0000256" key="1">
    <source>
        <dbReference type="ARBA" id="ARBA00004123"/>
    </source>
</evidence>
<dbReference type="AlphaFoldDB" id="A0A642UJC1"/>
<comment type="subcellular location">
    <subcellularLocation>
        <location evidence="1 9">Nucleus</location>
    </subcellularLocation>
</comment>
<dbReference type="Gene3D" id="6.10.250.2610">
    <property type="match status" value="1"/>
</dbReference>
<keyword evidence="7 9" id="KW-0539">Nucleus</keyword>
<dbReference type="Proteomes" id="UP000449547">
    <property type="component" value="Unassembled WGS sequence"/>
</dbReference>
<proteinExistence type="inferred from homology"/>
<keyword evidence="5 9" id="KW-0010">Activator</keyword>
<organism evidence="11 12">
    <name type="scientific">Diutina rugosa</name>
    <name type="common">Yeast</name>
    <name type="synonym">Candida rugosa</name>
    <dbReference type="NCBI Taxonomy" id="5481"/>
    <lineage>
        <taxon>Eukaryota</taxon>
        <taxon>Fungi</taxon>
        <taxon>Dikarya</taxon>
        <taxon>Ascomycota</taxon>
        <taxon>Saccharomycotina</taxon>
        <taxon>Pichiomycetes</taxon>
        <taxon>Debaryomycetaceae</taxon>
        <taxon>Diutina</taxon>
    </lineage>
</organism>
<evidence type="ECO:0000313" key="12">
    <source>
        <dbReference type="Proteomes" id="UP000449547"/>
    </source>
</evidence>
<dbReference type="GO" id="GO:0006357">
    <property type="term" value="P:regulation of transcription by RNA polymerase II"/>
    <property type="evidence" value="ECO:0007669"/>
    <property type="project" value="InterPro"/>
</dbReference>
<dbReference type="PANTHER" id="PTHR13074:SF9">
    <property type="entry name" value="MEDIATOR OF RNA POLYMERASE II TRANSCRIPTION SUBUNIT 8"/>
    <property type="match status" value="1"/>
</dbReference>
<comment type="function">
    <text evidence="9">Component of the Mediator complex, a coactivator involved in the regulated transcription of nearly all RNA polymerase II-dependent genes. Mediator functions as a bridge to convey information from gene-specific regulatory proteins to the basal RNA polymerase II transcription machinery. Mediator is recruited to promoters by direct interactions with regulatory proteins and serves as a scaffold for the assembly of a functional preinitiation complex with RNA polymerase II and the general transcription factors.</text>
</comment>
<dbReference type="GO" id="GO:0070847">
    <property type="term" value="C:core mediator complex"/>
    <property type="evidence" value="ECO:0007669"/>
    <property type="project" value="TreeGrafter"/>
</dbReference>
<evidence type="ECO:0000256" key="5">
    <source>
        <dbReference type="ARBA" id="ARBA00023159"/>
    </source>
</evidence>
<keyword evidence="6 9" id="KW-0804">Transcription</keyword>
<dbReference type="OMA" id="EARKCPE"/>
<accession>A0A642UJC1</accession>
<comment type="caution">
    <text evidence="11">The sequence shown here is derived from an EMBL/GenBank/DDBJ whole genome shotgun (WGS) entry which is preliminary data.</text>
</comment>
<name>A0A642UJC1_DIURU</name>
<dbReference type="EMBL" id="SWFT01000116">
    <property type="protein sequence ID" value="KAA8900133.1"/>
    <property type="molecule type" value="Genomic_DNA"/>
</dbReference>
<reference evidence="11 12" key="1">
    <citation type="submission" date="2019-07" db="EMBL/GenBank/DDBJ databases">
        <title>Genome assembly of two rare yeast pathogens: Diutina rugosa and Trichomonascus ciferrii.</title>
        <authorList>
            <person name="Mixao V."/>
            <person name="Saus E."/>
            <person name="Hansen A."/>
            <person name="Lass-Flor C."/>
            <person name="Gabaldon T."/>
        </authorList>
    </citation>
    <scope>NUCLEOTIDE SEQUENCE [LARGE SCALE GENOMIC DNA]</scope>
    <source>
        <strain evidence="11 12">CBS 613</strain>
    </source>
</reference>
<evidence type="ECO:0000313" key="11">
    <source>
        <dbReference type="EMBL" id="KAA8900133.1"/>
    </source>
</evidence>
<dbReference type="Gene3D" id="1.20.58.1710">
    <property type="match status" value="1"/>
</dbReference>
<evidence type="ECO:0000256" key="3">
    <source>
        <dbReference type="ARBA" id="ARBA00020637"/>
    </source>
</evidence>
<dbReference type="GO" id="GO:0003712">
    <property type="term" value="F:transcription coregulator activity"/>
    <property type="evidence" value="ECO:0007669"/>
    <property type="project" value="InterPro"/>
</dbReference>
<dbReference type="Pfam" id="PF10232">
    <property type="entry name" value="Med8"/>
    <property type="match status" value="1"/>
</dbReference>
<dbReference type="GO" id="GO:0000978">
    <property type="term" value="F:RNA polymerase II cis-regulatory region sequence-specific DNA binding"/>
    <property type="evidence" value="ECO:0007669"/>
    <property type="project" value="TreeGrafter"/>
</dbReference>
<keyword evidence="4 9" id="KW-0805">Transcription regulation</keyword>
<dbReference type="InterPro" id="IPR019364">
    <property type="entry name" value="Mediatior_Med8_fun/met"/>
</dbReference>
<evidence type="ECO:0000256" key="8">
    <source>
        <dbReference type="ARBA" id="ARBA00031261"/>
    </source>
</evidence>
<evidence type="ECO:0000256" key="9">
    <source>
        <dbReference type="RuleBase" id="RU364144"/>
    </source>
</evidence>
<comment type="subunit">
    <text evidence="9">Component of the Mediator complex.</text>
</comment>
<evidence type="ECO:0000256" key="10">
    <source>
        <dbReference type="SAM" id="MobiDB-lite"/>
    </source>
</evidence>
<dbReference type="GO" id="GO:0016592">
    <property type="term" value="C:mediator complex"/>
    <property type="evidence" value="ECO:0007669"/>
    <property type="project" value="InterPro"/>
</dbReference>
<gene>
    <name evidence="9" type="primary">MED8</name>
    <name evidence="11" type="ORF">DIURU_003949</name>
</gene>
<evidence type="ECO:0000256" key="2">
    <source>
        <dbReference type="ARBA" id="ARBA00005716"/>
    </source>
</evidence>
<keyword evidence="12" id="KW-1185">Reference proteome</keyword>
<dbReference type="VEuPathDB" id="FungiDB:DIURU_003949"/>
<evidence type="ECO:0000256" key="6">
    <source>
        <dbReference type="ARBA" id="ARBA00023163"/>
    </source>
</evidence>
<dbReference type="PANTHER" id="PTHR13074">
    <property type="entry name" value="MEDIATOR OF RNA POLYMERASE II TRANSCRIPTION SUBUNIT 8"/>
    <property type="match status" value="1"/>
</dbReference>
<comment type="similarity">
    <text evidence="2 9">Belongs to the Mediator complex subunit 8 family.</text>
</comment>
<feature type="region of interest" description="Disordered" evidence="10">
    <location>
        <begin position="150"/>
        <end position="187"/>
    </location>
</feature>
<evidence type="ECO:0000256" key="4">
    <source>
        <dbReference type="ARBA" id="ARBA00023015"/>
    </source>
</evidence>
<evidence type="ECO:0000256" key="7">
    <source>
        <dbReference type="ARBA" id="ARBA00023242"/>
    </source>
</evidence>
<sequence>MSKENSQIPYESLESIRHRLNQVYVSLRKLADQIRYQPTGKIRLPNYAHFVNQFQILITQLNSITSTLNNNAEVLSSTNVYPLPSFPTSQHEGLLTTLLRKKVLPDVDEWMEEARKCPEGVTDQTAEWYATKLLELRDDALFFGFDTQEELDERETPKGQQRVEEAKQKEKAKAEAEAKITNGKTAMSPDDTLKFMCTGLIE</sequence>